<sequence>MIVRSILYSTLKAHINSAEITNEDISYFLDKFYYGLARACKVIGKDPNGKKFDKNIIDIALCLRIGKDDNRTLVSNDGKGNNEGILNTFRSHNVYPEKGICINDYFNKIGFDLTLTT</sequence>
<proteinExistence type="predicted"/>
<gene>
    <name evidence="1" type="ORF">HNQ92_000086</name>
</gene>
<dbReference type="Proteomes" id="UP000557307">
    <property type="component" value="Unassembled WGS sequence"/>
</dbReference>
<dbReference type="RefSeq" id="WP_184169342.1">
    <property type="nucleotide sequence ID" value="NZ_JACHGF010000001.1"/>
</dbReference>
<evidence type="ECO:0000313" key="2">
    <source>
        <dbReference type="Proteomes" id="UP000557307"/>
    </source>
</evidence>
<name>A0A840TG95_9BACT</name>
<evidence type="ECO:0000313" key="1">
    <source>
        <dbReference type="EMBL" id="MBB5281965.1"/>
    </source>
</evidence>
<protein>
    <submittedName>
        <fullName evidence="1">Uncharacterized protein</fullName>
    </submittedName>
</protein>
<accession>A0A840TG95</accession>
<dbReference type="AlphaFoldDB" id="A0A840TG95"/>
<keyword evidence="2" id="KW-1185">Reference proteome</keyword>
<reference evidence="1 2" key="1">
    <citation type="submission" date="2020-08" db="EMBL/GenBank/DDBJ databases">
        <title>Genomic Encyclopedia of Type Strains, Phase IV (KMG-IV): sequencing the most valuable type-strain genomes for metagenomic binning, comparative biology and taxonomic classification.</title>
        <authorList>
            <person name="Goeker M."/>
        </authorList>
    </citation>
    <scope>NUCLEOTIDE SEQUENCE [LARGE SCALE GENOMIC DNA]</scope>
    <source>
        <strain evidence="1 2">DSM 105074</strain>
    </source>
</reference>
<dbReference type="EMBL" id="JACHGF010000001">
    <property type="protein sequence ID" value="MBB5281965.1"/>
    <property type="molecule type" value="Genomic_DNA"/>
</dbReference>
<comment type="caution">
    <text evidence="1">The sequence shown here is derived from an EMBL/GenBank/DDBJ whole genome shotgun (WGS) entry which is preliminary data.</text>
</comment>
<organism evidence="1 2">
    <name type="scientific">Rhabdobacter roseus</name>
    <dbReference type="NCBI Taxonomy" id="1655419"/>
    <lineage>
        <taxon>Bacteria</taxon>
        <taxon>Pseudomonadati</taxon>
        <taxon>Bacteroidota</taxon>
        <taxon>Cytophagia</taxon>
        <taxon>Cytophagales</taxon>
        <taxon>Cytophagaceae</taxon>
        <taxon>Rhabdobacter</taxon>
    </lineage>
</organism>